<accession>A0A2K3QH11</accession>
<keyword evidence="5" id="KW-0539">Nucleus</keyword>
<keyword evidence="9" id="KW-1185">Reference proteome</keyword>
<dbReference type="OrthoDB" id="8864979at2759"/>
<dbReference type="InterPro" id="IPR025204">
    <property type="entry name" value="CENP-L"/>
</dbReference>
<feature type="region of interest" description="Disordered" evidence="7">
    <location>
        <begin position="249"/>
        <end position="269"/>
    </location>
</feature>
<dbReference type="PANTHER" id="PTHR31740:SF2">
    <property type="entry name" value="CENTROMERE PROTEIN L"/>
    <property type="match status" value="1"/>
</dbReference>
<evidence type="ECO:0000313" key="8">
    <source>
        <dbReference type="EMBL" id="PNY26809.1"/>
    </source>
</evidence>
<protein>
    <recommendedName>
        <fullName evidence="10">Siroheme synthase</fullName>
    </recommendedName>
</protein>
<dbReference type="EMBL" id="NRSZ01000497">
    <property type="protein sequence ID" value="PNY26809.1"/>
    <property type="molecule type" value="Genomic_DNA"/>
</dbReference>
<gene>
    <name evidence="8" type="ORF">TCAP_03264</name>
</gene>
<sequence>MAPRKSQPRGAQVTSNGPANHTDVDYESVPPFFNTTFSTHRVSPLYIGPQGLTTARLEHLAHRLRDTLVGDVVRGIQVGLEAADTPMGQVGPLRAVTIRWFHAQSILGEAAVDQGSEEAWNKFSGEQGRGLWIEICHENATYVALLLPGFSSSADDAAAQQPAWVVQPSNADVDKSQFTHLPLLLLRMPQALKAVIGEWLSTTFDCHVGKLTLGTKTLINVWEGWIRTSGLPSKGPDFVLTISFNAPTTERQSAVPSDSDGELGEDNDSVEPGLKSLEITISPSDLRRFLRAGQEGGAHERTTSAAWTIDLRERRRIAGENMDDGWGWRTSEDAPKHPFTEALARYLDHHLALDLFHPGVRVVQISCGAFVLAQSRLKIVKLGDVTSDLARAAWMFVAQLGARIRGDALPAVV</sequence>
<dbReference type="GO" id="GO:0005634">
    <property type="term" value="C:nucleus"/>
    <property type="evidence" value="ECO:0007669"/>
    <property type="project" value="UniProtKB-SubCell"/>
</dbReference>
<dbReference type="AlphaFoldDB" id="A0A2K3QH11"/>
<evidence type="ECO:0000256" key="1">
    <source>
        <dbReference type="ARBA" id="ARBA00004123"/>
    </source>
</evidence>
<proteinExistence type="inferred from homology"/>
<evidence type="ECO:0000256" key="2">
    <source>
        <dbReference type="ARBA" id="ARBA00004584"/>
    </source>
</evidence>
<feature type="compositionally biased region" description="Acidic residues" evidence="7">
    <location>
        <begin position="259"/>
        <end position="269"/>
    </location>
</feature>
<evidence type="ECO:0000256" key="6">
    <source>
        <dbReference type="ARBA" id="ARBA00023328"/>
    </source>
</evidence>
<evidence type="ECO:0000256" key="7">
    <source>
        <dbReference type="SAM" id="MobiDB-lite"/>
    </source>
</evidence>
<feature type="region of interest" description="Disordered" evidence="7">
    <location>
        <begin position="1"/>
        <end position="26"/>
    </location>
</feature>
<evidence type="ECO:0000256" key="3">
    <source>
        <dbReference type="ARBA" id="ARBA00011060"/>
    </source>
</evidence>
<organism evidence="8 9">
    <name type="scientific">Tolypocladium capitatum</name>
    <dbReference type="NCBI Taxonomy" id="45235"/>
    <lineage>
        <taxon>Eukaryota</taxon>
        <taxon>Fungi</taxon>
        <taxon>Dikarya</taxon>
        <taxon>Ascomycota</taxon>
        <taxon>Pezizomycotina</taxon>
        <taxon>Sordariomycetes</taxon>
        <taxon>Hypocreomycetidae</taxon>
        <taxon>Hypocreales</taxon>
        <taxon>Ophiocordycipitaceae</taxon>
        <taxon>Tolypocladium</taxon>
    </lineage>
</organism>
<reference evidence="8 9" key="1">
    <citation type="submission" date="2017-08" db="EMBL/GenBank/DDBJ databases">
        <title>Harnessing the power of phylogenomics to disentangle the directionality and signatures of interkingdom host jumping in the parasitic fungal genus Tolypocladium.</title>
        <authorList>
            <person name="Quandt C.A."/>
            <person name="Patterson W."/>
            <person name="Spatafora J.W."/>
        </authorList>
    </citation>
    <scope>NUCLEOTIDE SEQUENCE [LARGE SCALE GENOMIC DNA]</scope>
    <source>
        <strain evidence="8 9">CBS 113982</strain>
    </source>
</reference>
<comment type="caution">
    <text evidence="8">The sequence shown here is derived from an EMBL/GenBank/DDBJ whole genome shotgun (WGS) entry which is preliminary data.</text>
</comment>
<comment type="subcellular location">
    <subcellularLocation>
        <location evidence="2">Chromosome</location>
        <location evidence="2">Centromere</location>
    </subcellularLocation>
    <subcellularLocation>
        <location evidence="1">Nucleus</location>
    </subcellularLocation>
</comment>
<dbReference type="PANTHER" id="PTHR31740">
    <property type="entry name" value="CENTROMERE PROTEIN L"/>
    <property type="match status" value="1"/>
</dbReference>
<keyword evidence="4" id="KW-0158">Chromosome</keyword>
<name>A0A2K3QH11_9HYPO</name>
<comment type="similarity">
    <text evidence="3">Belongs to the CENP-L/IML3 family.</text>
</comment>
<evidence type="ECO:0000256" key="5">
    <source>
        <dbReference type="ARBA" id="ARBA00023242"/>
    </source>
</evidence>
<keyword evidence="6" id="KW-0137">Centromere</keyword>
<dbReference type="Pfam" id="PF13092">
    <property type="entry name" value="CENP-L"/>
    <property type="match status" value="1"/>
</dbReference>
<dbReference type="Proteomes" id="UP000236621">
    <property type="component" value="Unassembled WGS sequence"/>
</dbReference>
<evidence type="ECO:0000313" key="9">
    <source>
        <dbReference type="Proteomes" id="UP000236621"/>
    </source>
</evidence>
<dbReference type="GO" id="GO:0000775">
    <property type="term" value="C:chromosome, centromeric region"/>
    <property type="evidence" value="ECO:0007669"/>
    <property type="project" value="UniProtKB-SubCell"/>
</dbReference>
<evidence type="ECO:0008006" key="10">
    <source>
        <dbReference type="Google" id="ProtNLM"/>
    </source>
</evidence>
<evidence type="ECO:0000256" key="4">
    <source>
        <dbReference type="ARBA" id="ARBA00022454"/>
    </source>
</evidence>